<feature type="compositionally biased region" description="Low complexity" evidence="2">
    <location>
        <begin position="570"/>
        <end position="583"/>
    </location>
</feature>
<protein>
    <submittedName>
        <fullName evidence="3">Uncharacterized protein</fullName>
    </submittedName>
</protein>
<gene>
    <name evidence="3" type="ORF">H0H81_010464</name>
</gene>
<evidence type="ECO:0000256" key="1">
    <source>
        <dbReference type="SAM" id="Coils"/>
    </source>
</evidence>
<comment type="caution">
    <text evidence="3">The sequence shown here is derived from an EMBL/GenBank/DDBJ whole genome shotgun (WGS) entry which is preliminary data.</text>
</comment>
<evidence type="ECO:0000256" key="2">
    <source>
        <dbReference type="SAM" id="MobiDB-lite"/>
    </source>
</evidence>
<keyword evidence="1" id="KW-0175">Coiled coil</keyword>
<feature type="compositionally biased region" description="Polar residues" evidence="2">
    <location>
        <begin position="68"/>
        <end position="93"/>
    </location>
</feature>
<feature type="compositionally biased region" description="Basic and acidic residues" evidence="2">
    <location>
        <begin position="605"/>
        <end position="643"/>
    </location>
</feature>
<feature type="compositionally biased region" description="Low complexity" evidence="2">
    <location>
        <begin position="428"/>
        <end position="437"/>
    </location>
</feature>
<dbReference type="AlphaFoldDB" id="A0A9P7GPV3"/>
<feature type="compositionally biased region" description="Polar residues" evidence="2">
    <location>
        <begin position="233"/>
        <end position="265"/>
    </location>
</feature>
<organism evidence="3 4">
    <name type="scientific">Sphagnurus paluster</name>
    <dbReference type="NCBI Taxonomy" id="117069"/>
    <lineage>
        <taxon>Eukaryota</taxon>
        <taxon>Fungi</taxon>
        <taxon>Dikarya</taxon>
        <taxon>Basidiomycota</taxon>
        <taxon>Agaricomycotina</taxon>
        <taxon>Agaricomycetes</taxon>
        <taxon>Agaricomycetidae</taxon>
        <taxon>Agaricales</taxon>
        <taxon>Tricholomatineae</taxon>
        <taxon>Lyophyllaceae</taxon>
        <taxon>Sphagnurus</taxon>
    </lineage>
</organism>
<sequence>MAPRDARPLATPHPKTHDLMPDIHEESYRSSRDTKFYATTPTRPRRQPTPRPTHIPPSAIPPHLRASMNPSASMSSLGPQIPSQWKRNASGQVSRDHELVQGFIEEVPSNAGTSVLQNIELPPLPPSTTPPPAPAMNTRSLTPSVSVGPSRGGTPDVPTVPNSPQPLPHFQPRPPFLPRRSETTTSAFSLLGTPARVPAAPVMDRQAVRTQLGDLLSDPPPQLAASSGPARRTYSTSRQRRATSMLSRSVTPAASLMSSIQIPFTTSPPPMLPGEGFNSRKQSLSGPPPPFAPDVDVHARPEPRRRRPRNPYQTESSLPQPQFQPHPPVQFYPLPPVSQPYRDPTMFGSWTAAPLPQHAYSTYASGYTGYPNPQPSQSSYPFRYPGYSSQQSSVPVPIPIPVPIPQPGAYYPTQVPRPHDEFPPGYLPPGFLFSDSNSDTEDEDDDDEMYPTNTGYYHPPEDTHNTAPRRPARGRPSTPIPFRATSASASSAQAGPSGTHHHHEAGANVNVNVGAAVDASASANPGAPPEHVLPHMSTTHPQPPPVLRPGYQYQPPPVPEKPRRPRPVHGQPSSSGTGGQQQPAHVPPRAHSPTPMPGSRRHRERERERDTRDDEGRASARKEPAPARPTERRDAKGKGKGKEPPPPPPPPPPPQQQQQPQPQRDVAYVPPLGVPRFQSTPPRRPPVLTSRPTINVLPPADVAELLQTNLRNLDFMQGDIDGLGAYFGRHVHARAGHGHGVDPHAAMIGGLRAAVQRLSQLLRQRMALRPEQLRVGTERWHAKSMDRLLSLWRTIDSFGRFAHTISARGPSVNTLAKGLVKLGEFHTKLTNLAAKFEAMLNRLKVRELHSELSRAHAEASEQLRNARSKRDLPGWDDAKQHRAELRRRFIEMRNKLARYGRKASFNSR</sequence>
<feature type="region of interest" description="Disordered" evidence="2">
    <location>
        <begin position="117"/>
        <end position="338"/>
    </location>
</feature>
<evidence type="ECO:0000313" key="3">
    <source>
        <dbReference type="EMBL" id="KAG5653794.1"/>
    </source>
</evidence>
<feature type="compositionally biased region" description="Pro residues" evidence="2">
    <location>
        <begin position="322"/>
        <end position="338"/>
    </location>
</feature>
<feature type="region of interest" description="Disordered" evidence="2">
    <location>
        <begin position="409"/>
        <end position="692"/>
    </location>
</feature>
<feature type="compositionally biased region" description="Pro residues" evidence="2">
    <location>
        <begin position="49"/>
        <end position="60"/>
    </location>
</feature>
<feature type="compositionally biased region" description="Pro residues" evidence="2">
    <location>
        <begin position="644"/>
        <end position="655"/>
    </location>
</feature>
<feature type="compositionally biased region" description="Low complexity" evidence="2">
    <location>
        <begin position="506"/>
        <end position="525"/>
    </location>
</feature>
<keyword evidence="4" id="KW-1185">Reference proteome</keyword>
<evidence type="ECO:0000313" key="4">
    <source>
        <dbReference type="Proteomes" id="UP000717328"/>
    </source>
</evidence>
<feature type="compositionally biased region" description="Pro residues" evidence="2">
    <location>
        <begin position="161"/>
        <end position="177"/>
    </location>
</feature>
<reference evidence="3" key="2">
    <citation type="submission" date="2021-10" db="EMBL/GenBank/DDBJ databases">
        <title>Phylogenomics reveals ancestral predisposition of the termite-cultivated fungus Termitomyces towards a domesticated lifestyle.</title>
        <authorList>
            <person name="Auxier B."/>
            <person name="Grum-Grzhimaylo A."/>
            <person name="Cardenas M.E."/>
            <person name="Lodge J.D."/>
            <person name="Laessoe T."/>
            <person name="Pedersen O."/>
            <person name="Smith M.E."/>
            <person name="Kuyper T.W."/>
            <person name="Franco-Molano E.A."/>
            <person name="Baroni T.J."/>
            <person name="Aanen D.K."/>
        </authorList>
    </citation>
    <scope>NUCLEOTIDE SEQUENCE</scope>
    <source>
        <strain evidence="3">D49</strain>
    </source>
</reference>
<reference evidence="3" key="1">
    <citation type="submission" date="2021-02" db="EMBL/GenBank/DDBJ databases">
        <authorList>
            <person name="Nieuwenhuis M."/>
            <person name="Van De Peppel L.J.J."/>
        </authorList>
    </citation>
    <scope>NUCLEOTIDE SEQUENCE</scope>
    <source>
        <strain evidence="3">D49</strain>
    </source>
</reference>
<name>A0A9P7GPV3_9AGAR</name>
<feature type="region of interest" description="Disordered" evidence="2">
    <location>
        <begin position="1"/>
        <end position="94"/>
    </location>
</feature>
<proteinExistence type="predicted"/>
<feature type="compositionally biased region" description="Low complexity" evidence="2">
    <location>
        <begin position="484"/>
        <end position="498"/>
    </location>
</feature>
<feature type="compositionally biased region" description="Basic and acidic residues" evidence="2">
    <location>
        <begin position="15"/>
        <end position="35"/>
    </location>
</feature>
<feature type="coiled-coil region" evidence="1">
    <location>
        <begin position="849"/>
        <end position="902"/>
    </location>
</feature>
<accession>A0A9P7GPV3</accession>
<feature type="compositionally biased region" description="Acidic residues" evidence="2">
    <location>
        <begin position="438"/>
        <end position="449"/>
    </location>
</feature>
<feature type="compositionally biased region" description="Pro residues" evidence="2">
    <location>
        <begin position="122"/>
        <end position="134"/>
    </location>
</feature>
<dbReference type="EMBL" id="JABCKI010000033">
    <property type="protein sequence ID" value="KAG5653794.1"/>
    <property type="molecule type" value="Genomic_DNA"/>
</dbReference>
<feature type="region of interest" description="Disordered" evidence="2">
    <location>
        <begin position="362"/>
        <end position="393"/>
    </location>
</feature>
<feature type="compositionally biased region" description="Polar residues" evidence="2">
    <location>
        <begin position="137"/>
        <end position="147"/>
    </location>
</feature>
<dbReference type="Proteomes" id="UP000717328">
    <property type="component" value="Unassembled WGS sequence"/>
</dbReference>
<dbReference type="OrthoDB" id="2963154at2759"/>